<evidence type="ECO:0000313" key="2">
    <source>
        <dbReference type="EMBL" id="PPQ85431.1"/>
    </source>
</evidence>
<feature type="region of interest" description="Disordered" evidence="1">
    <location>
        <begin position="170"/>
        <end position="191"/>
    </location>
</feature>
<comment type="caution">
    <text evidence="2">The sequence shown here is derived from an EMBL/GenBank/DDBJ whole genome shotgun (WGS) entry which is preliminary data.</text>
</comment>
<dbReference type="EMBL" id="NHYD01002715">
    <property type="protein sequence ID" value="PPQ85431.1"/>
    <property type="molecule type" value="Genomic_DNA"/>
</dbReference>
<feature type="region of interest" description="Disordered" evidence="1">
    <location>
        <begin position="230"/>
        <end position="259"/>
    </location>
</feature>
<accession>A0A409X3U7</accession>
<dbReference type="AlphaFoldDB" id="A0A409X3U7"/>
<gene>
    <name evidence="2" type="ORF">CVT25_006323</name>
</gene>
<evidence type="ECO:0000313" key="3">
    <source>
        <dbReference type="Proteomes" id="UP000283269"/>
    </source>
</evidence>
<reference evidence="2 3" key="1">
    <citation type="journal article" date="2018" name="Evol. Lett.">
        <title>Horizontal gene cluster transfer increased hallucinogenic mushroom diversity.</title>
        <authorList>
            <person name="Reynolds H.T."/>
            <person name="Vijayakumar V."/>
            <person name="Gluck-Thaler E."/>
            <person name="Korotkin H.B."/>
            <person name="Matheny P.B."/>
            <person name="Slot J.C."/>
        </authorList>
    </citation>
    <scope>NUCLEOTIDE SEQUENCE [LARGE SCALE GENOMIC DNA]</scope>
    <source>
        <strain evidence="2 3">2631</strain>
    </source>
</reference>
<evidence type="ECO:0000256" key="1">
    <source>
        <dbReference type="SAM" id="MobiDB-lite"/>
    </source>
</evidence>
<keyword evidence="3" id="KW-1185">Reference proteome</keyword>
<name>A0A409X3U7_PSICY</name>
<organism evidence="2 3">
    <name type="scientific">Psilocybe cyanescens</name>
    <dbReference type="NCBI Taxonomy" id="93625"/>
    <lineage>
        <taxon>Eukaryota</taxon>
        <taxon>Fungi</taxon>
        <taxon>Dikarya</taxon>
        <taxon>Basidiomycota</taxon>
        <taxon>Agaricomycotina</taxon>
        <taxon>Agaricomycetes</taxon>
        <taxon>Agaricomycetidae</taxon>
        <taxon>Agaricales</taxon>
        <taxon>Agaricineae</taxon>
        <taxon>Strophariaceae</taxon>
        <taxon>Psilocybe</taxon>
    </lineage>
</organism>
<dbReference type="Proteomes" id="UP000283269">
    <property type="component" value="Unassembled WGS sequence"/>
</dbReference>
<dbReference type="InParanoid" id="A0A409X3U7"/>
<sequence>MYMSQTTNLVLSGSVGERARVDASSTFIDSSLCSDVYPSMWGNYSDLPHWHAPILMQLPPDSPLPTDGHAYFPSHSDWRWHLSPYHETLEHAEPRPLPDSRLFNEAISGYALPTYDGCLPDLIAPYIPSTPLAPPLVIVIPESTIEELRQAGLYKDPINVDRNRIVPVLREPDETPPDDQTITTSFPSGGEAETNYKDLSTNAGHCVNIRSGAGGPVELLYSVLNSDGRGEGDTSIGAQKDGTRIRSPTAAQKGKKRGRHAGLKYHVLGTEPISKVPKARASQKTRIPVTMQGQAVKALPPSTDGLNFHCIAPSTTSSMHMAYESCHQSAFKVGAGINNAKFYNHNSFKYPT</sequence>
<proteinExistence type="predicted"/>
<feature type="compositionally biased region" description="Polar residues" evidence="1">
    <location>
        <begin position="178"/>
        <end position="187"/>
    </location>
</feature>
<protein>
    <submittedName>
        <fullName evidence="2">Uncharacterized protein</fullName>
    </submittedName>
</protein>